<dbReference type="VEuPathDB" id="FungiDB:C5L36_0D02990"/>
<comment type="similarity">
    <text evidence="1">Belongs to the peptidase S33 family.</text>
</comment>
<sequence>MLWDTYTDCPVVVKSRLFSVPLVHDTPNDETITVGAKLVSRQYTPHSKDKYILYLQGGPGYSCPFPSKTSPVFLEPMLRRGYTVVLLDQRGTGLSEPVDVGSLVDGKTPEEQLEYILNFRADSIVRDAEMIRKILLGETQWLLLGQSYGSFCSLCYLSMFPKSIKCVFLTGGVPPLLSTRAEVVNCQVENMRKRCQAYFSKYKEDRERLDGIHRYLDNNKVYLPNGSQLTVARFKGVGSCFGVTGGALYIHSLITTMALEIQALNSLTYNTKNSIMQCFGSETNILYFLFQQVIYMNGPGHLERFSQEMFDELPFTIEMFHSEMLTDPVFQPLAPLVDELYRFSNWKQIWDLESLKSIRWDDIPVVAASFVGDIYVDFNLGQRLHSLFEFKDLITNIHCHDGVKADPNIVEQLFHLLENGNYM</sequence>
<accession>A0A099P0A8</accession>
<dbReference type="InterPro" id="IPR000073">
    <property type="entry name" value="AB_hydrolase_1"/>
</dbReference>
<evidence type="ECO:0000313" key="4">
    <source>
        <dbReference type="EMBL" id="KGK38443.1"/>
    </source>
</evidence>
<dbReference type="PANTHER" id="PTHR43248:SF2">
    <property type="entry name" value="PROLYL AMINOPEPTIDASE"/>
    <property type="match status" value="1"/>
</dbReference>
<reference evidence="5" key="1">
    <citation type="journal article" date="2014" name="Microb. Cell Fact.">
        <title>Exploiting Issatchenkia orientalis SD108 for succinic acid production.</title>
        <authorList>
            <person name="Xiao H."/>
            <person name="Shao Z."/>
            <person name="Jiang Y."/>
            <person name="Dole S."/>
            <person name="Zhao H."/>
        </authorList>
    </citation>
    <scope>NUCLEOTIDE SEQUENCE [LARGE SCALE GENOMIC DNA]</scope>
    <source>
        <strain evidence="5">SD108</strain>
    </source>
</reference>
<dbReference type="Proteomes" id="UP000029867">
    <property type="component" value="Unassembled WGS sequence"/>
</dbReference>
<dbReference type="AlphaFoldDB" id="A0A099P0A8"/>
<dbReference type="EMBL" id="JQFK01000020">
    <property type="protein sequence ID" value="KGK38443.1"/>
    <property type="molecule type" value="Genomic_DNA"/>
</dbReference>
<evidence type="ECO:0000256" key="1">
    <source>
        <dbReference type="ARBA" id="ARBA00010088"/>
    </source>
</evidence>
<comment type="caution">
    <text evidence="4">The sequence shown here is derived from an EMBL/GenBank/DDBJ whole genome shotgun (WGS) entry which is preliminary data.</text>
</comment>
<feature type="domain" description="AB hydrolase-1" evidence="3">
    <location>
        <begin position="52"/>
        <end position="208"/>
    </location>
</feature>
<dbReference type="PANTHER" id="PTHR43248">
    <property type="entry name" value="2-SUCCINYL-6-HYDROXY-2,4-CYCLOHEXADIENE-1-CARBOXYLATE SYNTHASE"/>
    <property type="match status" value="1"/>
</dbReference>
<dbReference type="SUPFAM" id="SSF53474">
    <property type="entry name" value="alpha/beta-Hydrolases"/>
    <property type="match status" value="1"/>
</dbReference>
<gene>
    <name evidence="4" type="ORF">JL09_g2462</name>
</gene>
<dbReference type="eggNOG" id="ENOG502QSNW">
    <property type="taxonomic scope" value="Eukaryota"/>
</dbReference>
<dbReference type="GO" id="GO:0006508">
    <property type="term" value="P:proteolysis"/>
    <property type="evidence" value="ECO:0007669"/>
    <property type="project" value="InterPro"/>
</dbReference>
<evidence type="ECO:0000313" key="5">
    <source>
        <dbReference type="Proteomes" id="UP000029867"/>
    </source>
</evidence>
<dbReference type="HOGENOM" id="CLU_024518_2_1_1"/>
<dbReference type="Gene3D" id="3.40.50.1820">
    <property type="entry name" value="alpha/beta hydrolase"/>
    <property type="match status" value="1"/>
</dbReference>
<dbReference type="Pfam" id="PF00561">
    <property type="entry name" value="Abhydrolase_1"/>
    <property type="match status" value="1"/>
</dbReference>
<keyword evidence="2" id="KW-0378">Hydrolase</keyword>
<dbReference type="InterPro" id="IPR029058">
    <property type="entry name" value="AB_hydrolase_fold"/>
</dbReference>
<organism evidence="4 5">
    <name type="scientific">Pichia kudriavzevii</name>
    <name type="common">Yeast</name>
    <name type="synonym">Issatchenkia orientalis</name>
    <dbReference type="NCBI Taxonomy" id="4909"/>
    <lineage>
        <taxon>Eukaryota</taxon>
        <taxon>Fungi</taxon>
        <taxon>Dikarya</taxon>
        <taxon>Ascomycota</taxon>
        <taxon>Saccharomycotina</taxon>
        <taxon>Pichiomycetes</taxon>
        <taxon>Pichiales</taxon>
        <taxon>Pichiaceae</taxon>
        <taxon>Pichia</taxon>
    </lineage>
</organism>
<dbReference type="GO" id="GO:0008233">
    <property type="term" value="F:peptidase activity"/>
    <property type="evidence" value="ECO:0007669"/>
    <property type="project" value="InterPro"/>
</dbReference>
<evidence type="ECO:0000256" key="2">
    <source>
        <dbReference type="ARBA" id="ARBA00022801"/>
    </source>
</evidence>
<dbReference type="InterPro" id="IPR051601">
    <property type="entry name" value="Serine_prot/Carboxylest_S33"/>
</dbReference>
<name>A0A099P0A8_PICKU</name>
<dbReference type="InterPro" id="IPR002410">
    <property type="entry name" value="Peptidase_S33"/>
</dbReference>
<dbReference type="PRINTS" id="PR00793">
    <property type="entry name" value="PROAMNOPTASE"/>
</dbReference>
<evidence type="ECO:0000259" key="3">
    <source>
        <dbReference type="Pfam" id="PF00561"/>
    </source>
</evidence>
<proteinExistence type="inferred from homology"/>
<protein>
    <recommendedName>
        <fullName evidence="3">AB hydrolase-1 domain-containing protein</fullName>
    </recommendedName>
</protein>